<feature type="compositionally biased region" description="Gly residues" evidence="1">
    <location>
        <begin position="231"/>
        <end position="244"/>
    </location>
</feature>
<gene>
    <name evidence="2" type="ORF">ACFOWE_23190</name>
</gene>
<organism evidence="2 3">
    <name type="scientific">Planomonospora corallina</name>
    <dbReference type="NCBI Taxonomy" id="1806052"/>
    <lineage>
        <taxon>Bacteria</taxon>
        <taxon>Bacillati</taxon>
        <taxon>Actinomycetota</taxon>
        <taxon>Actinomycetes</taxon>
        <taxon>Streptosporangiales</taxon>
        <taxon>Streptosporangiaceae</taxon>
        <taxon>Planomonospora</taxon>
    </lineage>
</organism>
<dbReference type="Proteomes" id="UP001595850">
    <property type="component" value="Unassembled WGS sequence"/>
</dbReference>
<name>A0ABV8ICL1_9ACTN</name>
<proteinExistence type="predicted"/>
<dbReference type="RefSeq" id="WP_377291176.1">
    <property type="nucleotide sequence ID" value="NZ_JBHSBM010000025.1"/>
</dbReference>
<sequence length="530" mass="55948">MTNAWDEVRAAIEAEDAAAVAVLVAGFDDARRREVARELPGHLPVAREAGERRDAERSRAFHARWDELRAEAARTRREIFELPGAETLYIREATRRWIEPLRVAGAGVLPGAAAVASWLDRRDLARGRDPGGTGAADDVPLILQVVAARPVAWRQDLAVRLALRLRGTRPEPDQRVRLALELLRATGAEPPVHDPLTLAWIAATRPGDLAADPLLDAMVPRLFEAEGAGRILGNGNGNGNGNGDGDGDGDGGGDDWPAALAALAADGRIRRESLLAGCRSRFLRGGQAAAQRPFVRLHERLDPAPEETAPHRDDYLALLPAAAANVADLALKQVRRLGPVPPGRAAEAVRGLLFRTEGRLVRAGLAWLDRLLKDASGEPGGLDGLGSLGDLDDLDDYAPALAAALSCASGEARERAVRLALEHSGRFTPAGAEVIRDAVAALPAYQGAELAAVFGGEVAAEPEPARFVPAQLPSVPEPAPMFPPVRDPERLLRPGLTGSGGTDAELWLDGFVRLAAGPAGGPARSAGRAP</sequence>
<evidence type="ECO:0000313" key="2">
    <source>
        <dbReference type="EMBL" id="MFC4061216.1"/>
    </source>
</evidence>
<reference evidence="3" key="1">
    <citation type="journal article" date="2019" name="Int. J. Syst. Evol. Microbiol.">
        <title>The Global Catalogue of Microorganisms (GCM) 10K type strain sequencing project: providing services to taxonomists for standard genome sequencing and annotation.</title>
        <authorList>
            <consortium name="The Broad Institute Genomics Platform"/>
            <consortium name="The Broad Institute Genome Sequencing Center for Infectious Disease"/>
            <person name="Wu L."/>
            <person name="Ma J."/>
        </authorList>
    </citation>
    <scope>NUCLEOTIDE SEQUENCE [LARGE SCALE GENOMIC DNA]</scope>
    <source>
        <strain evidence="3">TBRC 4489</strain>
    </source>
</reference>
<evidence type="ECO:0000313" key="3">
    <source>
        <dbReference type="Proteomes" id="UP001595850"/>
    </source>
</evidence>
<keyword evidence="3" id="KW-1185">Reference proteome</keyword>
<evidence type="ECO:0000256" key="1">
    <source>
        <dbReference type="SAM" id="MobiDB-lite"/>
    </source>
</evidence>
<accession>A0ABV8ICL1</accession>
<feature type="region of interest" description="Disordered" evidence="1">
    <location>
        <begin position="231"/>
        <end position="254"/>
    </location>
</feature>
<comment type="caution">
    <text evidence="2">The sequence shown here is derived from an EMBL/GenBank/DDBJ whole genome shotgun (WGS) entry which is preliminary data.</text>
</comment>
<protein>
    <submittedName>
        <fullName evidence="2">Uncharacterized protein</fullName>
    </submittedName>
</protein>
<dbReference type="EMBL" id="JBHSBM010000025">
    <property type="protein sequence ID" value="MFC4061216.1"/>
    <property type="molecule type" value="Genomic_DNA"/>
</dbReference>